<dbReference type="EMBL" id="QGGO01000002">
    <property type="protein sequence ID" value="PWK29082.1"/>
    <property type="molecule type" value="Genomic_DNA"/>
</dbReference>
<protein>
    <submittedName>
        <fullName evidence="2">Uncharacterized protein</fullName>
    </submittedName>
</protein>
<dbReference type="PROSITE" id="PS50005">
    <property type="entry name" value="TPR"/>
    <property type="match status" value="1"/>
</dbReference>
<organism evidence="2 3">
    <name type="scientific">Arcicella aurantiaca</name>
    <dbReference type="NCBI Taxonomy" id="591202"/>
    <lineage>
        <taxon>Bacteria</taxon>
        <taxon>Pseudomonadati</taxon>
        <taxon>Bacteroidota</taxon>
        <taxon>Cytophagia</taxon>
        <taxon>Cytophagales</taxon>
        <taxon>Flectobacillaceae</taxon>
        <taxon>Arcicella</taxon>
    </lineage>
</organism>
<gene>
    <name evidence="2" type="ORF">LV89_00636</name>
</gene>
<evidence type="ECO:0000313" key="3">
    <source>
        <dbReference type="Proteomes" id="UP000245489"/>
    </source>
</evidence>
<accession>A0A316EFN7</accession>
<dbReference type="InterPro" id="IPR019734">
    <property type="entry name" value="TPR_rpt"/>
</dbReference>
<evidence type="ECO:0000256" key="1">
    <source>
        <dbReference type="PROSITE-ProRule" id="PRU00339"/>
    </source>
</evidence>
<dbReference type="SMART" id="SM00028">
    <property type="entry name" value="TPR"/>
    <property type="match status" value="3"/>
</dbReference>
<reference evidence="2 3" key="1">
    <citation type="submission" date="2018-05" db="EMBL/GenBank/DDBJ databases">
        <title>Genomic Encyclopedia of Archaeal and Bacterial Type Strains, Phase II (KMG-II): from individual species to whole genera.</title>
        <authorList>
            <person name="Goeker M."/>
        </authorList>
    </citation>
    <scope>NUCLEOTIDE SEQUENCE [LARGE SCALE GENOMIC DNA]</scope>
    <source>
        <strain evidence="2 3">DSM 22214</strain>
    </source>
</reference>
<dbReference type="Gene3D" id="1.25.40.10">
    <property type="entry name" value="Tetratricopeptide repeat domain"/>
    <property type="match status" value="1"/>
</dbReference>
<dbReference type="AlphaFoldDB" id="A0A316EFN7"/>
<evidence type="ECO:0000313" key="2">
    <source>
        <dbReference type="EMBL" id="PWK29082.1"/>
    </source>
</evidence>
<keyword evidence="1" id="KW-0802">TPR repeat</keyword>
<keyword evidence="3" id="KW-1185">Reference proteome</keyword>
<name>A0A316EFN7_9BACT</name>
<feature type="repeat" description="TPR" evidence="1">
    <location>
        <begin position="124"/>
        <end position="157"/>
    </location>
</feature>
<comment type="caution">
    <text evidence="2">The sequence shown here is derived from an EMBL/GenBank/DDBJ whole genome shotgun (WGS) entry which is preliminary data.</text>
</comment>
<dbReference type="Proteomes" id="UP000245489">
    <property type="component" value="Unassembled WGS sequence"/>
</dbReference>
<dbReference type="SUPFAM" id="SSF48452">
    <property type="entry name" value="TPR-like"/>
    <property type="match status" value="1"/>
</dbReference>
<proteinExistence type="predicted"/>
<sequence>MALLLSVTNYMKALLYIFILSSSLPLMAQTQLLPFASSREVSKKVSPPDSQDVRYIPLFGSKKMVEEQLLNSKEFLTQCDKSFKDRSDASNFFADRGWEYLNDGLLDTATYRFNLCYLLNQDNVEAFWGLGSISYQKGNYEESTKLLRQGLILSPENTTLMIDVATVQLACYKEKRNCDDIDDALRLLEKSLQLDPSNANGWLKFSIAEFQLEHYDRAWDYLHKCRQLDVSFIDTAYLQELITKKEDPLGLFK</sequence>
<dbReference type="InterPro" id="IPR011990">
    <property type="entry name" value="TPR-like_helical_dom_sf"/>
</dbReference>